<feature type="region of interest" description="Disordered" evidence="1">
    <location>
        <begin position="129"/>
        <end position="153"/>
    </location>
</feature>
<evidence type="ECO:0000256" key="1">
    <source>
        <dbReference type="SAM" id="MobiDB-lite"/>
    </source>
</evidence>
<sequence length="219" mass="23365">MVSTRRCGATASISHPSKHGTGIQSLSVSAHFAALDADDERVCLCTYRPIVPPSAAGPAIHAHQKTVRFPRGPSTSVRGRRRSYHAQGTNGRTSEARSSVSFVPACLLACSTSTGTSTRLCQPAIRTWRRSRSRDTMPRSPSPRPTSHVRTSHSARAALDRAARRRTIGAAILLSTGGLNSRLDKEIGRRKTLRTCYPHASLGFVVPTPTSASAAAGLT</sequence>
<organism evidence="2 3">
    <name type="scientific">Lentinus tigrinus ALCF2SS1-6</name>
    <dbReference type="NCBI Taxonomy" id="1328759"/>
    <lineage>
        <taxon>Eukaryota</taxon>
        <taxon>Fungi</taxon>
        <taxon>Dikarya</taxon>
        <taxon>Basidiomycota</taxon>
        <taxon>Agaricomycotina</taxon>
        <taxon>Agaricomycetes</taxon>
        <taxon>Polyporales</taxon>
        <taxon>Polyporaceae</taxon>
        <taxon>Lentinus</taxon>
    </lineage>
</organism>
<evidence type="ECO:0000313" key="3">
    <source>
        <dbReference type="Proteomes" id="UP000313359"/>
    </source>
</evidence>
<protein>
    <submittedName>
        <fullName evidence="2">Uncharacterized protein</fullName>
    </submittedName>
</protein>
<feature type="region of interest" description="Disordered" evidence="1">
    <location>
        <begin position="1"/>
        <end position="20"/>
    </location>
</feature>
<gene>
    <name evidence="2" type="ORF">L227DRAFT_226484</name>
</gene>
<keyword evidence="3" id="KW-1185">Reference proteome</keyword>
<dbReference type="EMBL" id="ML122280">
    <property type="protein sequence ID" value="RPD57563.1"/>
    <property type="molecule type" value="Genomic_DNA"/>
</dbReference>
<accession>A0A5C2S202</accession>
<dbReference type="Proteomes" id="UP000313359">
    <property type="component" value="Unassembled WGS sequence"/>
</dbReference>
<reference evidence="2" key="1">
    <citation type="journal article" date="2018" name="Genome Biol. Evol.">
        <title>Genomics and development of Lentinus tigrinus, a white-rot wood-decaying mushroom with dimorphic fruiting bodies.</title>
        <authorList>
            <person name="Wu B."/>
            <person name="Xu Z."/>
            <person name="Knudson A."/>
            <person name="Carlson A."/>
            <person name="Chen N."/>
            <person name="Kovaka S."/>
            <person name="LaButti K."/>
            <person name="Lipzen A."/>
            <person name="Pennachio C."/>
            <person name="Riley R."/>
            <person name="Schakwitz W."/>
            <person name="Umezawa K."/>
            <person name="Ohm R.A."/>
            <person name="Grigoriev I.V."/>
            <person name="Nagy L.G."/>
            <person name="Gibbons J."/>
            <person name="Hibbett D."/>
        </authorList>
    </citation>
    <scope>NUCLEOTIDE SEQUENCE [LARGE SCALE GENOMIC DNA]</scope>
    <source>
        <strain evidence="2">ALCF2SS1-6</strain>
    </source>
</reference>
<name>A0A5C2S202_9APHY</name>
<feature type="region of interest" description="Disordered" evidence="1">
    <location>
        <begin position="69"/>
        <end position="95"/>
    </location>
</feature>
<evidence type="ECO:0000313" key="2">
    <source>
        <dbReference type="EMBL" id="RPD57563.1"/>
    </source>
</evidence>
<proteinExistence type="predicted"/>
<dbReference type="AlphaFoldDB" id="A0A5C2S202"/>
<feature type="compositionally biased region" description="Polar residues" evidence="1">
    <location>
        <begin position="86"/>
        <end position="95"/>
    </location>
</feature>